<evidence type="ECO:0000256" key="1">
    <source>
        <dbReference type="ARBA" id="ARBA00004141"/>
    </source>
</evidence>
<dbReference type="OrthoDB" id="5979286at2759"/>
<protein>
    <recommendedName>
        <fullName evidence="6">Pecanex C-terminal domain-containing protein</fullName>
    </recommendedName>
</protein>
<keyword evidence="5" id="KW-0472">Membrane</keyword>
<dbReference type="PANTHER" id="PTHR12372:SF7">
    <property type="entry name" value="PROTEIN PECANEX"/>
    <property type="match status" value="1"/>
</dbReference>
<dbReference type="KEGG" id="tva:4752991"/>
<keyword evidence="8" id="KW-1185">Reference proteome</keyword>
<dbReference type="EMBL" id="DS113816">
    <property type="protein sequence ID" value="EAX95241.1"/>
    <property type="molecule type" value="Genomic_DNA"/>
</dbReference>
<accession>A2FIN1</accession>
<dbReference type="Proteomes" id="UP000001542">
    <property type="component" value="Unassembled WGS sequence"/>
</dbReference>
<dbReference type="InterPro" id="IPR007735">
    <property type="entry name" value="Pecanex_C"/>
</dbReference>
<keyword evidence="3" id="KW-0812">Transmembrane</keyword>
<comment type="similarity">
    <text evidence="2">Belongs to the pecanex family.</text>
</comment>
<dbReference type="RefSeq" id="XP_001308171.1">
    <property type="nucleotide sequence ID" value="XM_001308170.1"/>
</dbReference>
<dbReference type="PANTHER" id="PTHR12372">
    <property type="entry name" value="PECANEX"/>
    <property type="match status" value="1"/>
</dbReference>
<keyword evidence="4" id="KW-1133">Transmembrane helix</keyword>
<dbReference type="VEuPathDB" id="TrichDB:TVAGG3_0615050"/>
<dbReference type="VEuPathDB" id="TrichDB:TVAG_336360"/>
<evidence type="ECO:0000313" key="7">
    <source>
        <dbReference type="EMBL" id="EAX95241.1"/>
    </source>
</evidence>
<proteinExistence type="inferred from homology"/>
<name>A2FIN1_TRIV3</name>
<reference evidence="7" key="2">
    <citation type="journal article" date="2007" name="Science">
        <title>Draft genome sequence of the sexually transmitted pathogen Trichomonas vaginalis.</title>
        <authorList>
            <person name="Carlton J.M."/>
            <person name="Hirt R.P."/>
            <person name="Silva J.C."/>
            <person name="Delcher A.L."/>
            <person name="Schatz M."/>
            <person name="Zhao Q."/>
            <person name="Wortman J.R."/>
            <person name="Bidwell S.L."/>
            <person name="Alsmark U.C.M."/>
            <person name="Besteiro S."/>
            <person name="Sicheritz-Ponten T."/>
            <person name="Noel C.J."/>
            <person name="Dacks J.B."/>
            <person name="Foster P.G."/>
            <person name="Simillion C."/>
            <person name="Van de Peer Y."/>
            <person name="Miranda-Saavedra D."/>
            <person name="Barton G.J."/>
            <person name="Westrop G.D."/>
            <person name="Mueller S."/>
            <person name="Dessi D."/>
            <person name="Fiori P.L."/>
            <person name="Ren Q."/>
            <person name="Paulsen I."/>
            <person name="Zhang H."/>
            <person name="Bastida-Corcuera F.D."/>
            <person name="Simoes-Barbosa A."/>
            <person name="Brown M.T."/>
            <person name="Hayes R.D."/>
            <person name="Mukherjee M."/>
            <person name="Okumura C.Y."/>
            <person name="Schneider R."/>
            <person name="Smith A.J."/>
            <person name="Vanacova S."/>
            <person name="Villalvazo M."/>
            <person name="Haas B.J."/>
            <person name="Pertea M."/>
            <person name="Feldblyum T.V."/>
            <person name="Utterback T.R."/>
            <person name="Shu C.L."/>
            <person name="Osoegawa K."/>
            <person name="de Jong P.J."/>
            <person name="Hrdy I."/>
            <person name="Horvathova L."/>
            <person name="Zubacova Z."/>
            <person name="Dolezal P."/>
            <person name="Malik S.B."/>
            <person name="Logsdon J.M. Jr."/>
            <person name="Henze K."/>
            <person name="Gupta A."/>
            <person name="Wang C.C."/>
            <person name="Dunne R.L."/>
            <person name="Upcroft J.A."/>
            <person name="Upcroft P."/>
            <person name="White O."/>
            <person name="Salzberg S.L."/>
            <person name="Tang P."/>
            <person name="Chiu C.-H."/>
            <person name="Lee Y.-S."/>
            <person name="Embley T.M."/>
            <person name="Coombs G.H."/>
            <person name="Mottram J.C."/>
            <person name="Tachezy J."/>
            <person name="Fraser-Liggett C.M."/>
            <person name="Johnson P.J."/>
        </authorList>
    </citation>
    <scope>NUCLEOTIDE SEQUENCE [LARGE SCALE GENOMIC DNA]</scope>
    <source>
        <strain evidence="7">G3</strain>
    </source>
</reference>
<dbReference type="InterPro" id="IPR039797">
    <property type="entry name" value="Pecanex"/>
</dbReference>
<comment type="subcellular location">
    <subcellularLocation>
        <location evidence="1">Membrane</location>
        <topology evidence="1">Multi-pass membrane protein</topology>
    </subcellularLocation>
</comment>
<evidence type="ECO:0000256" key="3">
    <source>
        <dbReference type="ARBA" id="ARBA00022692"/>
    </source>
</evidence>
<organism evidence="7 8">
    <name type="scientific">Trichomonas vaginalis (strain ATCC PRA-98 / G3)</name>
    <dbReference type="NCBI Taxonomy" id="412133"/>
    <lineage>
        <taxon>Eukaryota</taxon>
        <taxon>Metamonada</taxon>
        <taxon>Parabasalia</taxon>
        <taxon>Trichomonadida</taxon>
        <taxon>Trichomonadidae</taxon>
        <taxon>Trichomonas</taxon>
    </lineage>
</organism>
<dbReference type="InParanoid" id="A2FIN1"/>
<dbReference type="AlphaFoldDB" id="A2FIN1"/>
<dbReference type="GO" id="GO:0016020">
    <property type="term" value="C:membrane"/>
    <property type="evidence" value="ECO:0007669"/>
    <property type="project" value="UniProtKB-SubCell"/>
</dbReference>
<gene>
    <name evidence="7" type="ORF">TVAG_336360</name>
</gene>
<dbReference type="Pfam" id="PF05041">
    <property type="entry name" value="Pecanex_C"/>
    <property type="match status" value="1"/>
</dbReference>
<reference evidence="7" key="1">
    <citation type="submission" date="2006-10" db="EMBL/GenBank/DDBJ databases">
        <authorList>
            <person name="Amadeo P."/>
            <person name="Zhao Q."/>
            <person name="Wortman J."/>
            <person name="Fraser-Liggett C."/>
            <person name="Carlton J."/>
        </authorList>
    </citation>
    <scope>NUCLEOTIDE SEQUENCE</scope>
    <source>
        <strain evidence="7">G3</strain>
    </source>
</reference>
<evidence type="ECO:0000256" key="2">
    <source>
        <dbReference type="ARBA" id="ARBA00010170"/>
    </source>
</evidence>
<evidence type="ECO:0000259" key="6">
    <source>
        <dbReference type="Pfam" id="PF05041"/>
    </source>
</evidence>
<evidence type="ECO:0000256" key="5">
    <source>
        <dbReference type="ARBA" id="ARBA00023136"/>
    </source>
</evidence>
<evidence type="ECO:0000313" key="8">
    <source>
        <dbReference type="Proteomes" id="UP000001542"/>
    </source>
</evidence>
<sequence>MKSKTMTLFLSLLIARKYFSIKPIIELQHMPKTTEHFISTYFVNADEMFKIPVLLFNSIFGNLFVDILSLNSIRIISSFKPSCFWDQWNEQDDEKLFEADLTEHPLETPVYISLSNYLEKNLGKLISSGKLGTVDSNDIFILTDKDLIAIIEIISRESYSVHFRLRGLEFNDVSPCHLKNRNIISDDLNMILQTDSFRNNVYHSLKLSRGPHHLIQSDLFFPVRSLVLYDFTTFFALVNEQTRENLKFVILVLVLKESDIFNNPEDYSYAPNNDDKFSFYLSKFGLSLSEADYEFANCIRYSIQTAIGINIARNNQLANLFMLLNNPQKFEIEILDYDNEKVRSIFVDFTRKYIASLMFATVHSCSEVNWSNPDVDFLTDFYHQAVDQFCPLPLRSAEFRDAFLNKKEVVVSDSKKNHDKFGIYMCSEENSFNFIKYNQLQAHSLWNYFAIMQLYYRCDDPESIVYKDVQCHMRNLFYTSASHPLGYPVYVSPILTSYYLPTFL</sequence>
<feature type="domain" description="Pecanex C-terminal" evidence="6">
    <location>
        <begin position="417"/>
        <end position="499"/>
    </location>
</feature>
<evidence type="ECO:0000256" key="4">
    <source>
        <dbReference type="ARBA" id="ARBA00022989"/>
    </source>
</evidence>